<accession>A0A2N5VH68</accession>
<sequence>MGQAVASALAREQQRIESLQQQTKTALGIILSFSKQSHLIRKCHGVYGSLLELKSSSLELTSAPPRFVTSSPMNRNRRSRALSSSLTPSLVPEPTKTIQARRSFSQLLLFRRHSQVRAAACACAESYQLYQLDKETEDLQTYIDSTGSIPLASTHMGRLNSLDNLDISNQLEDFSKRLLNQDSDPLGILSMSCEGSAQTVFPLSRDAVSSHLSDQQHTSRRKSTMLNQPKSLLKLSSVESVRHQRHSDRFCAGALTFSTKLNILQPIAQHQSPPQLYHSHENQYRQPDYDAPLLLQPQNYLHPNKEASKEYSITANEPPSDLSQSDLRVQSNPQALSTNLALPSSPANLATLALSSTQASPVETWRLFAPVPFPPHEAPIDYPVARGAIETPNRLRSQVVTTTRDTLMHLPPPAPSKIALVPTRPTSGLQAGAALTEQANHQLTTKHCRYSLGTLTRRNLSFFTTTMQPKPNICSLFLLDALHCFQIVVIDIQLFRMVKSCS</sequence>
<proteinExistence type="predicted"/>
<feature type="region of interest" description="Disordered" evidence="1">
    <location>
        <begin position="68"/>
        <end position="90"/>
    </location>
</feature>
<dbReference type="AlphaFoldDB" id="A0A2N5VH68"/>
<gene>
    <name evidence="2" type="ORF">PCASD_02685</name>
</gene>
<dbReference type="Proteomes" id="UP000235392">
    <property type="component" value="Unassembled WGS sequence"/>
</dbReference>
<reference evidence="2 3" key="1">
    <citation type="submission" date="2017-11" db="EMBL/GenBank/DDBJ databases">
        <title>De novo assembly and phasing of dikaryotic genomes from two isolates of Puccinia coronata f. sp. avenae, the causal agent of oat crown rust.</title>
        <authorList>
            <person name="Miller M.E."/>
            <person name="Zhang Y."/>
            <person name="Omidvar V."/>
            <person name="Sperschneider J."/>
            <person name="Schwessinger B."/>
            <person name="Raley C."/>
            <person name="Palmer J.M."/>
            <person name="Garnica D."/>
            <person name="Upadhyaya N."/>
            <person name="Rathjen J."/>
            <person name="Taylor J.M."/>
            <person name="Park R.F."/>
            <person name="Dodds P.N."/>
            <person name="Hirsch C.D."/>
            <person name="Kianian S.F."/>
            <person name="Figueroa M."/>
        </authorList>
    </citation>
    <scope>NUCLEOTIDE SEQUENCE [LARGE SCALE GENOMIC DNA]</scope>
    <source>
        <strain evidence="2">12SD80</strain>
    </source>
</reference>
<organism evidence="2 3">
    <name type="scientific">Puccinia coronata f. sp. avenae</name>
    <dbReference type="NCBI Taxonomy" id="200324"/>
    <lineage>
        <taxon>Eukaryota</taxon>
        <taxon>Fungi</taxon>
        <taxon>Dikarya</taxon>
        <taxon>Basidiomycota</taxon>
        <taxon>Pucciniomycotina</taxon>
        <taxon>Pucciniomycetes</taxon>
        <taxon>Pucciniales</taxon>
        <taxon>Pucciniaceae</taxon>
        <taxon>Puccinia</taxon>
    </lineage>
</organism>
<evidence type="ECO:0000313" key="2">
    <source>
        <dbReference type="EMBL" id="PLW49330.1"/>
    </source>
</evidence>
<comment type="caution">
    <text evidence="2">The sequence shown here is derived from an EMBL/GenBank/DDBJ whole genome shotgun (WGS) entry which is preliminary data.</text>
</comment>
<evidence type="ECO:0000313" key="3">
    <source>
        <dbReference type="Proteomes" id="UP000235392"/>
    </source>
</evidence>
<protein>
    <submittedName>
        <fullName evidence="2">Uncharacterized protein</fullName>
    </submittedName>
</protein>
<name>A0A2N5VH68_9BASI</name>
<evidence type="ECO:0000256" key="1">
    <source>
        <dbReference type="SAM" id="MobiDB-lite"/>
    </source>
</evidence>
<dbReference type="EMBL" id="PGCI01000017">
    <property type="protein sequence ID" value="PLW49330.1"/>
    <property type="molecule type" value="Genomic_DNA"/>
</dbReference>